<organism evidence="5">
    <name type="scientific">Absidia glauca</name>
    <name type="common">Pin mould</name>
    <dbReference type="NCBI Taxonomy" id="4829"/>
    <lineage>
        <taxon>Eukaryota</taxon>
        <taxon>Fungi</taxon>
        <taxon>Fungi incertae sedis</taxon>
        <taxon>Mucoromycota</taxon>
        <taxon>Mucoromycotina</taxon>
        <taxon>Mucoromycetes</taxon>
        <taxon>Mucorales</taxon>
        <taxon>Cunninghamellaceae</taxon>
        <taxon>Absidia</taxon>
    </lineage>
</organism>
<dbReference type="GO" id="GO:0031965">
    <property type="term" value="C:nuclear membrane"/>
    <property type="evidence" value="ECO:0007669"/>
    <property type="project" value="TreeGrafter"/>
</dbReference>
<keyword evidence="3" id="KW-0963">Cytoplasm</keyword>
<evidence type="ECO:0000313" key="5">
    <source>
        <dbReference type="EMBL" id="SAM04588.1"/>
    </source>
</evidence>
<sequence>MGDLRGQKRRFSEDEEMGDVTTDQPLVSSNGLPQHLYQHTHSEWKHNMNKEGLLQVLTLLLDRQPELKHDILTYVPAPTIPSALAVLTDLEKKLHASFPYNKNGPQLDQYTFSRVKEPLLDLIDTISQYSHHFVSSMVFPTTSFTYLDQVSHFVHRLPLWNADQHNQHRMDLYKDMALFWKQAIQMASEKSSSTSTFHPDTVALWATNLAYHNTLSKGLLGDVILEFNRCFLPTPEHHDVSATMVSPVLGIMPSPVIAYTDLRR</sequence>
<dbReference type="InParanoid" id="A0A168QFS3"/>
<dbReference type="InterPro" id="IPR038422">
    <property type="entry name" value="Cut8/Sts1_sf"/>
</dbReference>
<dbReference type="GO" id="GO:0015031">
    <property type="term" value="P:protein transport"/>
    <property type="evidence" value="ECO:0007669"/>
    <property type="project" value="UniProtKB-UniRule"/>
</dbReference>
<evidence type="ECO:0000256" key="4">
    <source>
        <dbReference type="SAM" id="MobiDB-lite"/>
    </source>
</evidence>
<gene>
    <name evidence="5" type="primary">ABSGL_10454.1 scaffold 12026</name>
</gene>
<evidence type="ECO:0000256" key="2">
    <source>
        <dbReference type="ARBA" id="ARBA00023242"/>
    </source>
</evidence>
<dbReference type="OMA" id="HAVEDNI"/>
<keyword evidence="2 3" id="KW-0539">Nucleus</keyword>
<proteinExistence type="inferred from homology"/>
<comment type="subcellular location">
    <subcellularLocation>
        <location evidence="3">Cytoplasm</location>
    </subcellularLocation>
    <subcellularLocation>
        <location evidence="3">Nucleus</location>
    </subcellularLocation>
</comment>
<dbReference type="GO" id="GO:0070628">
    <property type="term" value="F:proteasome binding"/>
    <property type="evidence" value="ECO:0007669"/>
    <property type="project" value="TreeGrafter"/>
</dbReference>
<protein>
    <recommendedName>
        <fullName evidence="3">Tethering factor for nuclear proteasome STS1</fullName>
    </recommendedName>
</protein>
<dbReference type="InterPro" id="IPR013868">
    <property type="entry name" value="Cut8/Sts1_fam"/>
</dbReference>
<dbReference type="Pfam" id="PF08559">
    <property type="entry name" value="Cut8"/>
    <property type="match status" value="1"/>
</dbReference>
<dbReference type="GO" id="GO:0031144">
    <property type="term" value="P:proteasome localization"/>
    <property type="evidence" value="ECO:0007669"/>
    <property type="project" value="UniProtKB-UniRule"/>
</dbReference>
<dbReference type="PANTHER" id="PTHR28032">
    <property type="entry name" value="FI02826P"/>
    <property type="match status" value="1"/>
</dbReference>
<evidence type="ECO:0000313" key="6">
    <source>
        <dbReference type="Proteomes" id="UP000078561"/>
    </source>
</evidence>
<dbReference type="GO" id="GO:0071630">
    <property type="term" value="P:nuclear protein quality control by the ubiquitin-proteasome system"/>
    <property type="evidence" value="ECO:0007669"/>
    <property type="project" value="UniProtKB-UniRule"/>
</dbReference>
<comment type="subunit">
    <text evidence="3">Binds the proteasome.</text>
</comment>
<dbReference type="Gene3D" id="1.20.58.1590">
    <property type="entry name" value="Tethering factor for nuclear proteasome Cut8/Sts1"/>
    <property type="match status" value="1"/>
</dbReference>
<accession>A0A168QFS3</accession>
<feature type="region of interest" description="Disordered" evidence="4">
    <location>
        <begin position="1"/>
        <end position="32"/>
    </location>
</feature>
<dbReference type="OrthoDB" id="10061064at2759"/>
<evidence type="ECO:0000256" key="3">
    <source>
        <dbReference type="RuleBase" id="RU368013"/>
    </source>
</evidence>
<dbReference type="STRING" id="4829.A0A168QFS3"/>
<keyword evidence="6" id="KW-1185">Reference proteome</keyword>
<dbReference type="Proteomes" id="UP000078561">
    <property type="component" value="Unassembled WGS sequence"/>
</dbReference>
<keyword evidence="3" id="KW-0813">Transport</keyword>
<dbReference type="GO" id="GO:0005737">
    <property type="term" value="C:cytoplasm"/>
    <property type="evidence" value="ECO:0007669"/>
    <property type="project" value="UniProtKB-SubCell"/>
</dbReference>
<dbReference type="EMBL" id="LT554414">
    <property type="protein sequence ID" value="SAM04588.1"/>
    <property type="molecule type" value="Genomic_DNA"/>
</dbReference>
<name>A0A168QFS3_ABSGL</name>
<dbReference type="PANTHER" id="PTHR28032:SF1">
    <property type="entry name" value="FI02826P"/>
    <property type="match status" value="1"/>
</dbReference>
<dbReference type="AlphaFoldDB" id="A0A168QFS3"/>
<feature type="compositionally biased region" description="Polar residues" evidence="4">
    <location>
        <begin position="21"/>
        <end position="32"/>
    </location>
</feature>
<comment type="similarity">
    <text evidence="1 3">Belongs to the cut8/STS1 family.</text>
</comment>
<comment type="function">
    <text evidence="3">Involved in ubiquitin-mediated protein degradation. Regulatory factor in the ubiquitin/proteasome pathway that controls the turnover of proteasome substrates. Targets proteasomes to the nucleus and facilitates the degradation of nuclear proteins.</text>
</comment>
<evidence type="ECO:0000256" key="1">
    <source>
        <dbReference type="ARBA" id="ARBA00006199"/>
    </source>
</evidence>
<reference evidence="5" key="1">
    <citation type="submission" date="2016-04" db="EMBL/GenBank/DDBJ databases">
        <authorList>
            <person name="Evans L.H."/>
            <person name="Alamgir A."/>
            <person name="Owens N."/>
            <person name="Weber N.D."/>
            <person name="Virtaneva K."/>
            <person name="Barbian K."/>
            <person name="Babar A."/>
            <person name="Rosenke K."/>
        </authorList>
    </citation>
    <scope>NUCLEOTIDE SEQUENCE [LARGE SCALE GENOMIC DNA]</scope>
    <source>
        <strain evidence="5">CBS 101.48</strain>
    </source>
</reference>
<keyword evidence="3" id="KW-0653">Protein transport</keyword>
<dbReference type="FunCoup" id="A0A168QFS3">
    <property type="interactions" value="26"/>
</dbReference>